<evidence type="ECO:0000313" key="3">
    <source>
        <dbReference type="Proteomes" id="UP000041254"/>
    </source>
</evidence>
<dbReference type="VEuPathDB" id="CryptoDB:Vbra_17325"/>
<dbReference type="OrthoDB" id="9922773at2759"/>
<feature type="compositionally biased region" description="Acidic residues" evidence="1">
    <location>
        <begin position="13"/>
        <end position="22"/>
    </location>
</feature>
<name>A0A0G4GAZ3_VITBC</name>
<evidence type="ECO:0000313" key="2">
    <source>
        <dbReference type="EMBL" id="CEM26293.1"/>
    </source>
</evidence>
<dbReference type="PhylomeDB" id="A0A0G4GAZ3"/>
<accession>A0A0G4GAZ3</accession>
<dbReference type="EMBL" id="CDMY01000613">
    <property type="protein sequence ID" value="CEM26293.1"/>
    <property type="molecule type" value="Genomic_DNA"/>
</dbReference>
<gene>
    <name evidence="2" type="ORF">Vbra_17325</name>
</gene>
<dbReference type="InParanoid" id="A0A0G4GAZ3"/>
<organism evidence="2 3">
    <name type="scientific">Vitrella brassicaformis (strain CCMP3155)</name>
    <dbReference type="NCBI Taxonomy" id="1169540"/>
    <lineage>
        <taxon>Eukaryota</taxon>
        <taxon>Sar</taxon>
        <taxon>Alveolata</taxon>
        <taxon>Colpodellida</taxon>
        <taxon>Vitrellaceae</taxon>
        <taxon>Vitrella</taxon>
    </lineage>
</organism>
<dbReference type="Proteomes" id="UP000041254">
    <property type="component" value="Unassembled WGS sequence"/>
</dbReference>
<protein>
    <recommendedName>
        <fullName evidence="4">MYND-type domain-containing protein</fullName>
    </recommendedName>
</protein>
<reference evidence="2 3" key="1">
    <citation type="submission" date="2014-11" db="EMBL/GenBank/DDBJ databases">
        <authorList>
            <person name="Zhu J."/>
            <person name="Qi W."/>
            <person name="Song R."/>
        </authorList>
    </citation>
    <scope>NUCLEOTIDE SEQUENCE [LARGE SCALE GENOMIC DNA]</scope>
</reference>
<feature type="compositionally biased region" description="Basic and acidic residues" evidence="1">
    <location>
        <begin position="1"/>
        <end position="12"/>
    </location>
</feature>
<feature type="compositionally biased region" description="Low complexity" evidence="1">
    <location>
        <begin position="27"/>
        <end position="47"/>
    </location>
</feature>
<sequence>MSKPIDYSKWDNLDDSSDEDDGPPPSSASRPAAPSAQAVAARLASMAIGRGPMQPAPPSSTSSAVDDRLPFSSSEMPGYKVRMDASTPDPELELQQCIVCGKRPELGQRLKVCDRCVREVSPLYCSEDCLKQHFQQGQHTREMCRMGRAMYVEQGSLRGNRHAVRYLLGWMTEDAFFKHQRQKQQEIQDEIAAYGRPSHLKMSVSVFNTVDFAFGVVELASSLAEGHALLRHPPADTGGVFYPDCVIYPSYQVFPIAWREVKEPTGPVLEVMLAERIVIVMSNIIIALLALTARCLGVIGKQYVEGDVNALFWRKMTCPLPMGDRTAHFYFIPAPCGVVTDALTYAAKEVFSDEEGREIDALVSGSALVRTGVMTLQQRVMRDEWRREIEWEIGAMDGMSDAIDGMCQEYAAQRGIQPRALKAAFIDKAVAFTDVFRRHLIEYADGMGEIVGKSFAQLTELTDDEMRQIKAEVAAAEYPADIQELIAAESPAYAEDVDGPIVTLADGRRTCEMDLLLRTQGLL</sequence>
<evidence type="ECO:0008006" key="4">
    <source>
        <dbReference type="Google" id="ProtNLM"/>
    </source>
</evidence>
<dbReference type="AlphaFoldDB" id="A0A0G4GAZ3"/>
<keyword evidence="3" id="KW-1185">Reference proteome</keyword>
<feature type="region of interest" description="Disordered" evidence="1">
    <location>
        <begin position="1"/>
        <end position="86"/>
    </location>
</feature>
<evidence type="ECO:0000256" key="1">
    <source>
        <dbReference type="SAM" id="MobiDB-lite"/>
    </source>
</evidence>
<proteinExistence type="predicted"/>